<organism evidence="2 3">
    <name type="scientific">Ambrosia artemisiifolia</name>
    <name type="common">Common ragweed</name>
    <dbReference type="NCBI Taxonomy" id="4212"/>
    <lineage>
        <taxon>Eukaryota</taxon>
        <taxon>Viridiplantae</taxon>
        <taxon>Streptophyta</taxon>
        <taxon>Embryophyta</taxon>
        <taxon>Tracheophyta</taxon>
        <taxon>Spermatophyta</taxon>
        <taxon>Magnoliopsida</taxon>
        <taxon>eudicotyledons</taxon>
        <taxon>Gunneridae</taxon>
        <taxon>Pentapetalae</taxon>
        <taxon>asterids</taxon>
        <taxon>campanulids</taxon>
        <taxon>Asterales</taxon>
        <taxon>Asteraceae</taxon>
        <taxon>Asteroideae</taxon>
        <taxon>Heliantheae alliance</taxon>
        <taxon>Heliantheae</taxon>
        <taxon>Ambrosia</taxon>
    </lineage>
</organism>
<name>A0AAD5GPJ8_AMBAR</name>
<evidence type="ECO:0000256" key="1">
    <source>
        <dbReference type="SAM" id="MobiDB-lite"/>
    </source>
</evidence>
<dbReference type="AlphaFoldDB" id="A0AAD5GPJ8"/>
<reference evidence="2" key="1">
    <citation type="submission" date="2022-06" db="EMBL/GenBank/DDBJ databases">
        <title>Uncovering the hologenomic basis of an extraordinary plant invasion.</title>
        <authorList>
            <person name="Bieker V.C."/>
            <person name="Martin M.D."/>
            <person name="Gilbert T."/>
            <person name="Hodgins K."/>
            <person name="Battlay P."/>
            <person name="Petersen B."/>
            <person name="Wilson J."/>
        </authorList>
    </citation>
    <scope>NUCLEOTIDE SEQUENCE</scope>
    <source>
        <strain evidence="2">AA19_3_7</strain>
        <tissue evidence="2">Leaf</tissue>
    </source>
</reference>
<evidence type="ECO:0000313" key="2">
    <source>
        <dbReference type="EMBL" id="KAI7747253.1"/>
    </source>
</evidence>
<feature type="region of interest" description="Disordered" evidence="1">
    <location>
        <begin position="78"/>
        <end position="98"/>
    </location>
</feature>
<proteinExistence type="predicted"/>
<comment type="caution">
    <text evidence="2">The sequence shown here is derived from an EMBL/GenBank/DDBJ whole genome shotgun (WGS) entry which is preliminary data.</text>
</comment>
<dbReference type="EMBL" id="JAMZMK010006805">
    <property type="protein sequence ID" value="KAI7747253.1"/>
    <property type="molecule type" value="Genomic_DNA"/>
</dbReference>
<accession>A0AAD5GPJ8</accession>
<protein>
    <submittedName>
        <fullName evidence="2">Uncharacterized protein</fullName>
    </submittedName>
</protein>
<keyword evidence="3" id="KW-1185">Reference proteome</keyword>
<feature type="compositionally biased region" description="Basic and acidic residues" evidence="1">
    <location>
        <begin position="88"/>
        <end position="98"/>
    </location>
</feature>
<sequence>MAGIQLTIDTQLNTDGQTTADQPQAQLNKQPVRSQPTNTMGMQGQDQGYINQAKESGETMADKVLDAATDVARSAKDLAHHAATKTSEVVRGKHLKEQ</sequence>
<dbReference type="Proteomes" id="UP001206925">
    <property type="component" value="Unassembled WGS sequence"/>
</dbReference>
<gene>
    <name evidence="2" type="ORF">M8C21_030772</name>
</gene>
<evidence type="ECO:0000313" key="3">
    <source>
        <dbReference type="Proteomes" id="UP001206925"/>
    </source>
</evidence>
<feature type="region of interest" description="Disordered" evidence="1">
    <location>
        <begin position="1"/>
        <end position="57"/>
    </location>
</feature>
<feature type="compositionally biased region" description="Polar residues" evidence="1">
    <location>
        <begin position="7"/>
        <end position="54"/>
    </location>
</feature>